<keyword evidence="4" id="KW-1185">Reference proteome</keyword>
<dbReference type="EMBL" id="JANLCK010000019">
    <property type="protein sequence ID" value="MCS5728030.1"/>
    <property type="molecule type" value="Genomic_DNA"/>
</dbReference>
<dbReference type="Gene3D" id="3.40.50.10490">
    <property type="entry name" value="Glucose-6-phosphate isomerase like protein, domain 1"/>
    <property type="match status" value="2"/>
</dbReference>
<name>A0AA42BUY8_9MICO</name>
<gene>
    <name evidence="3" type="ORF">N1028_19200</name>
</gene>
<protein>
    <submittedName>
        <fullName evidence="3">SIS domain-containing protein</fullName>
    </submittedName>
</protein>
<dbReference type="GO" id="GO:0004360">
    <property type="term" value="F:glutamine-fructose-6-phosphate transaminase (isomerizing) activity"/>
    <property type="evidence" value="ECO:0007669"/>
    <property type="project" value="TreeGrafter"/>
</dbReference>
<dbReference type="RefSeq" id="WP_259531137.1">
    <property type="nucleotide sequence ID" value="NZ_JANLCK010000019.1"/>
</dbReference>
<evidence type="ECO:0000313" key="4">
    <source>
        <dbReference type="Proteomes" id="UP001165587"/>
    </source>
</evidence>
<evidence type="ECO:0000313" key="3">
    <source>
        <dbReference type="EMBL" id="MCS5728030.1"/>
    </source>
</evidence>
<dbReference type="GO" id="GO:0006047">
    <property type="term" value="P:UDP-N-acetylglucosamine metabolic process"/>
    <property type="evidence" value="ECO:0007669"/>
    <property type="project" value="TreeGrafter"/>
</dbReference>
<dbReference type="Pfam" id="PF01380">
    <property type="entry name" value="SIS"/>
    <property type="match status" value="1"/>
</dbReference>
<feature type="transmembrane region" description="Helical" evidence="1">
    <location>
        <begin position="209"/>
        <end position="230"/>
    </location>
</feature>
<dbReference type="PROSITE" id="PS51464">
    <property type="entry name" value="SIS"/>
    <property type="match status" value="1"/>
</dbReference>
<feature type="domain" description="SIS" evidence="2">
    <location>
        <begin position="32"/>
        <end position="172"/>
    </location>
</feature>
<dbReference type="GO" id="GO:0097367">
    <property type="term" value="F:carbohydrate derivative binding"/>
    <property type="evidence" value="ECO:0007669"/>
    <property type="project" value="InterPro"/>
</dbReference>
<dbReference type="InterPro" id="IPR046348">
    <property type="entry name" value="SIS_dom_sf"/>
</dbReference>
<dbReference type="AlphaFoldDB" id="A0AA42BUY8"/>
<keyword evidence="1" id="KW-1133">Transmembrane helix</keyword>
<dbReference type="PANTHER" id="PTHR10937:SF14">
    <property type="entry name" value="FRUCTOSELYSINE 6-PHOSPHATE DEGLYCASE"/>
    <property type="match status" value="1"/>
</dbReference>
<sequence length="342" mass="36257">MSSSLALRPIESDLVAVLRGATSQRGLTQEIAAEAVRRGITRVVFTGVGGSWASGVPANVLLGSLPTPFSSENINATELTSLYLPSIDEKTLVVAASHSGGTPETVAAAEAAAARGAFVVSLARDADNALGRAAAFHLVYGSDRTITSAKYVLLTELSYSLLEAFGAGADIAGARAALDAIPEATLAALEAYDSKLSSIAAAYSPSDNLYVLGAGPMVGLAYMLSVCYLVEMQWKKSTYFTAADFFHGPFEMAQNDQPFILIAGADGTRGHVDRVRAFLDRYNDTYEVIDVDELQLEGIAPEQRGAVGHIPMASVVMRLADHFEAASGHDLDTRLYMHKVEY</sequence>
<dbReference type="GO" id="GO:0006002">
    <property type="term" value="P:fructose 6-phosphate metabolic process"/>
    <property type="evidence" value="ECO:0007669"/>
    <property type="project" value="TreeGrafter"/>
</dbReference>
<dbReference type="InterPro" id="IPR001347">
    <property type="entry name" value="SIS_dom"/>
</dbReference>
<evidence type="ECO:0000259" key="2">
    <source>
        <dbReference type="PROSITE" id="PS51464"/>
    </source>
</evidence>
<accession>A0AA42BUY8</accession>
<organism evidence="3 4">
    <name type="scientific">Herbiconiux oxytropis</name>
    <dbReference type="NCBI Taxonomy" id="2970915"/>
    <lineage>
        <taxon>Bacteria</taxon>
        <taxon>Bacillati</taxon>
        <taxon>Actinomycetota</taxon>
        <taxon>Actinomycetes</taxon>
        <taxon>Micrococcales</taxon>
        <taxon>Microbacteriaceae</taxon>
        <taxon>Herbiconiux</taxon>
    </lineage>
</organism>
<keyword evidence="1" id="KW-0812">Transmembrane</keyword>
<dbReference type="SUPFAM" id="SSF53697">
    <property type="entry name" value="SIS domain"/>
    <property type="match status" value="1"/>
</dbReference>
<evidence type="ECO:0000256" key="1">
    <source>
        <dbReference type="SAM" id="Phobius"/>
    </source>
</evidence>
<comment type="caution">
    <text evidence="3">The sequence shown here is derived from an EMBL/GenBank/DDBJ whole genome shotgun (WGS) entry which is preliminary data.</text>
</comment>
<dbReference type="Proteomes" id="UP001165587">
    <property type="component" value="Unassembled WGS sequence"/>
</dbReference>
<keyword evidence="1" id="KW-0472">Membrane</keyword>
<dbReference type="PANTHER" id="PTHR10937">
    <property type="entry name" value="GLUCOSAMINE--FRUCTOSE-6-PHOSPHATE AMINOTRANSFERASE, ISOMERIZING"/>
    <property type="match status" value="1"/>
</dbReference>
<dbReference type="GO" id="GO:0006487">
    <property type="term" value="P:protein N-linked glycosylation"/>
    <property type="evidence" value="ECO:0007669"/>
    <property type="project" value="TreeGrafter"/>
</dbReference>
<proteinExistence type="predicted"/>
<reference evidence="3" key="1">
    <citation type="submission" date="2022-08" db="EMBL/GenBank/DDBJ databases">
        <authorList>
            <person name="Deng Y."/>
            <person name="Han X.-F."/>
            <person name="Zhang Y.-Q."/>
        </authorList>
    </citation>
    <scope>NUCLEOTIDE SEQUENCE</scope>
    <source>
        <strain evidence="3">CPCC 203407</strain>
    </source>
</reference>